<gene>
    <name evidence="8" type="ORF">K9W45_12240</name>
</gene>
<evidence type="ECO:0000256" key="6">
    <source>
        <dbReference type="SAM" id="Phobius"/>
    </source>
</evidence>
<dbReference type="GO" id="GO:0042773">
    <property type="term" value="P:ATP synthesis coupled electron transport"/>
    <property type="evidence" value="ECO:0007669"/>
    <property type="project" value="InterPro"/>
</dbReference>
<proteinExistence type="inferred from homology"/>
<feature type="transmembrane region" description="Helical" evidence="6">
    <location>
        <begin position="6"/>
        <end position="23"/>
    </location>
</feature>
<dbReference type="GO" id="GO:0016020">
    <property type="term" value="C:membrane"/>
    <property type="evidence" value="ECO:0007669"/>
    <property type="project" value="UniProtKB-SubCell"/>
</dbReference>
<feature type="transmembrane region" description="Helical" evidence="6">
    <location>
        <begin position="331"/>
        <end position="348"/>
    </location>
</feature>
<evidence type="ECO:0000256" key="5">
    <source>
        <dbReference type="ARBA" id="ARBA00023136"/>
    </source>
</evidence>
<dbReference type="InterPro" id="IPR003918">
    <property type="entry name" value="NADH_UbQ_OxRdtase"/>
</dbReference>
<dbReference type="EMBL" id="CP084166">
    <property type="protein sequence ID" value="UJG40590.1"/>
    <property type="molecule type" value="Genomic_DNA"/>
</dbReference>
<dbReference type="PRINTS" id="PR01437">
    <property type="entry name" value="NUOXDRDTASE4"/>
</dbReference>
<feature type="transmembrane region" description="Helical" evidence="6">
    <location>
        <begin position="242"/>
        <end position="265"/>
    </location>
</feature>
<feature type="transmembrane region" description="Helical" evidence="6">
    <location>
        <begin position="455"/>
        <end position="477"/>
    </location>
</feature>
<dbReference type="GO" id="GO:0048039">
    <property type="term" value="F:ubiquinone binding"/>
    <property type="evidence" value="ECO:0007669"/>
    <property type="project" value="TreeGrafter"/>
</dbReference>
<comment type="subcellular location">
    <subcellularLocation>
        <location evidence="1">Membrane</location>
        <topology evidence="1">Multi-pass membrane protein</topology>
    </subcellularLocation>
</comment>
<keyword evidence="4 6" id="KW-1133">Transmembrane helix</keyword>
<dbReference type="InterPro" id="IPR010227">
    <property type="entry name" value="NADH_Q_OxRdtase_chainM/4"/>
</dbReference>
<evidence type="ECO:0000256" key="1">
    <source>
        <dbReference type="ARBA" id="ARBA00004141"/>
    </source>
</evidence>
<feature type="transmembrane region" description="Helical" evidence="6">
    <location>
        <begin position="402"/>
        <end position="424"/>
    </location>
</feature>
<dbReference type="GO" id="GO:0015990">
    <property type="term" value="P:electron transport coupled proton transport"/>
    <property type="evidence" value="ECO:0007669"/>
    <property type="project" value="TreeGrafter"/>
</dbReference>
<organism evidence="8">
    <name type="scientific">Candidatus Heimdallarchaeum aukensis</name>
    <dbReference type="NCBI Taxonomy" id="2876573"/>
    <lineage>
        <taxon>Archaea</taxon>
        <taxon>Promethearchaeati</taxon>
        <taxon>Candidatus Heimdallarchaeota</taxon>
        <taxon>Candidatus Heimdallarchaeia (ex Rinke et al. 2021) (nom. nud.)</taxon>
        <taxon>Candidatus Heimdallarchaeales</taxon>
        <taxon>Candidatus Heimdallarchaeaceae</taxon>
        <taxon>Candidatus Heimdallarchaeum</taxon>
    </lineage>
</organism>
<dbReference type="Proteomes" id="UP001201020">
    <property type="component" value="Chromosome"/>
</dbReference>
<dbReference type="Pfam" id="PF00361">
    <property type="entry name" value="Proton_antipo_M"/>
    <property type="match status" value="1"/>
</dbReference>
<dbReference type="PANTHER" id="PTHR43507:SF1">
    <property type="entry name" value="NADH-UBIQUINONE OXIDOREDUCTASE CHAIN 4"/>
    <property type="match status" value="1"/>
</dbReference>
<dbReference type="AlphaFoldDB" id="A0A9Y1BKK2"/>
<accession>A0A9Y1BKK2</accession>
<feature type="transmembrane region" description="Helical" evidence="6">
    <location>
        <begin position="72"/>
        <end position="100"/>
    </location>
</feature>
<keyword evidence="3 6" id="KW-0812">Transmembrane</keyword>
<evidence type="ECO:0000256" key="2">
    <source>
        <dbReference type="ARBA" id="ARBA00009025"/>
    </source>
</evidence>
<feature type="transmembrane region" description="Helical" evidence="6">
    <location>
        <begin position="112"/>
        <end position="129"/>
    </location>
</feature>
<feature type="transmembrane region" description="Helical" evidence="6">
    <location>
        <begin position="300"/>
        <end position="325"/>
    </location>
</feature>
<name>A0A9Y1BKK2_9ARCH</name>
<sequence length="489" mass="54310">MIGILTTLITVPLIGAIIVFLIGTKNKKLSRLLAQFITFAELSISWSLFAFYDRINKRLNIEDEFVRWIDSFSIHFSLSIDGISFVLVLLSTTIVFLVALQSTFVIEENEHLYYTLLLLFETGILGVFLASNLIIFYIFWELVLVPMFFLIGEWGGERKRYAAVKFFIFTHVGSLFMLLSFLYLFINMKTFSIIELSQKDIPEIVQTIAAIGIFLGVAVKLPAVPIHSWLPDAHVEAPSPVSVLLAGLLLKMAGYGFLKLGLNIVPEGIKVLRPVLITLGVVGAFYAAFAAIAQKDLKRVIAFTSINHMSFIMIAVAVATPLAIIGAVFQMISHGIIIGLMFFLSGIIQHHVGTREINLLGGIKKKPVLTGFLIVGSIAAFGAPPMSGFIAEMMIFFASIPVYPWVMTVAAFSIVITSVIYLWLLTRVLFTNKAEEVVFEDLVSHQNYLKYELSIVGLLFIPIFVLGFFPNLLVSIIEQAVNQLLKIIG</sequence>
<evidence type="ECO:0000256" key="4">
    <source>
        <dbReference type="ARBA" id="ARBA00022989"/>
    </source>
</evidence>
<dbReference type="GO" id="GO:0008137">
    <property type="term" value="F:NADH dehydrogenase (ubiquinone) activity"/>
    <property type="evidence" value="ECO:0007669"/>
    <property type="project" value="InterPro"/>
</dbReference>
<evidence type="ECO:0000313" key="8">
    <source>
        <dbReference type="EMBL" id="UJG40590.1"/>
    </source>
</evidence>
<comment type="similarity">
    <text evidence="2">Belongs to the complex I subunit 4 family.</text>
</comment>
<feature type="transmembrane region" description="Helical" evidence="6">
    <location>
        <begin position="368"/>
        <end position="390"/>
    </location>
</feature>
<dbReference type="InterPro" id="IPR001750">
    <property type="entry name" value="ND/Mrp_TM"/>
</dbReference>
<dbReference type="PANTHER" id="PTHR43507">
    <property type="entry name" value="NADH-UBIQUINONE OXIDOREDUCTASE CHAIN 4"/>
    <property type="match status" value="1"/>
</dbReference>
<keyword evidence="5 6" id="KW-0472">Membrane</keyword>
<feature type="transmembrane region" description="Helical" evidence="6">
    <location>
        <begin position="166"/>
        <end position="186"/>
    </location>
</feature>
<protein>
    <submittedName>
        <fullName evidence="8">NADH-quinone oxidoreductase subunit M</fullName>
    </submittedName>
</protein>
<feature type="transmembrane region" description="Helical" evidence="6">
    <location>
        <begin position="32"/>
        <end position="52"/>
    </location>
</feature>
<reference evidence="8" key="1">
    <citation type="journal article" date="2022" name="Nat. Microbiol.">
        <title>Unique mobile elements and scalable gene flow at the prokaryote-eukaryote boundary revealed by circularized Asgard archaea genomes.</title>
        <authorList>
            <person name="Wu F."/>
            <person name="Speth D.R."/>
            <person name="Philosof A."/>
            <person name="Cremiere A."/>
            <person name="Narayanan A."/>
            <person name="Barco R.A."/>
            <person name="Connon S.A."/>
            <person name="Amend J.P."/>
            <person name="Antoshechkin I.A."/>
            <person name="Orphan V.J."/>
        </authorList>
    </citation>
    <scope>NUCLEOTIDE SEQUENCE</scope>
    <source>
        <strain evidence="8">PM71</strain>
    </source>
</reference>
<dbReference type="GO" id="GO:0003954">
    <property type="term" value="F:NADH dehydrogenase activity"/>
    <property type="evidence" value="ECO:0007669"/>
    <property type="project" value="TreeGrafter"/>
</dbReference>
<feature type="domain" description="NADH:quinone oxidoreductase/Mrp antiporter transmembrane" evidence="7">
    <location>
        <begin position="130"/>
        <end position="417"/>
    </location>
</feature>
<feature type="transmembrane region" description="Helical" evidence="6">
    <location>
        <begin position="271"/>
        <end position="293"/>
    </location>
</feature>
<dbReference type="NCBIfam" id="TIGR01972">
    <property type="entry name" value="NDH_I_M"/>
    <property type="match status" value="1"/>
</dbReference>
<evidence type="ECO:0000259" key="7">
    <source>
        <dbReference type="Pfam" id="PF00361"/>
    </source>
</evidence>
<feature type="transmembrane region" description="Helical" evidence="6">
    <location>
        <begin position="206"/>
        <end position="230"/>
    </location>
</feature>
<evidence type="ECO:0000256" key="3">
    <source>
        <dbReference type="ARBA" id="ARBA00022692"/>
    </source>
</evidence>